<evidence type="ECO:0000256" key="5">
    <source>
        <dbReference type="ARBA" id="ARBA00022448"/>
    </source>
</evidence>
<feature type="transmembrane region" description="Helical" evidence="18">
    <location>
        <begin position="140"/>
        <end position="164"/>
    </location>
</feature>
<evidence type="ECO:0000256" key="14">
    <source>
        <dbReference type="ARBA" id="ARBA00023128"/>
    </source>
</evidence>
<dbReference type="RefSeq" id="YP_003433771.1">
    <property type="nucleotide sequence ID" value="NC_013810.1"/>
</dbReference>
<comment type="subcellular location">
    <subcellularLocation>
        <location evidence="1">Mitochondrion inner membrane</location>
        <topology evidence="1">Multi-pass membrane protein</topology>
    </subcellularLocation>
</comment>
<gene>
    <name evidence="19" type="primary">ND2</name>
</gene>
<evidence type="ECO:0000256" key="1">
    <source>
        <dbReference type="ARBA" id="ARBA00004448"/>
    </source>
</evidence>
<comment type="catalytic activity">
    <reaction evidence="17">
        <text>a ubiquinone + NADH + 5 H(+)(in) = a ubiquinol + NAD(+) + 4 H(+)(out)</text>
        <dbReference type="Rhea" id="RHEA:29091"/>
        <dbReference type="Rhea" id="RHEA-COMP:9565"/>
        <dbReference type="Rhea" id="RHEA-COMP:9566"/>
        <dbReference type="ChEBI" id="CHEBI:15378"/>
        <dbReference type="ChEBI" id="CHEBI:16389"/>
        <dbReference type="ChEBI" id="CHEBI:17976"/>
        <dbReference type="ChEBI" id="CHEBI:57540"/>
        <dbReference type="ChEBI" id="CHEBI:57945"/>
        <dbReference type="EC" id="7.1.1.2"/>
    </reaction>
</comment>
<accession>D3DKL3</accession>
<feature type="transmembrane region" description="Helical" evidence="18">
    <location>
        <begin position="227"/>
        <end position="247"/>
    </location>
</feature>
<keyword evidence="8" id="KW-0999">Mitochondrion inner membrane</keyword>
<dbReference type="PANTHER" id="PTHR46552">
    <property type="entry name" value="NADH-UBIQUINONE OXIDOREDUCTASE CHAIN 2"/>
    <property type="match status" value="1"/>
</dbReference>
<feature type="transmembrane region" description="Helical" evidence="18">
    <location>
        <begin position="6"/>
        <end position="25"/>
    </location>
</feature>
<evidence type="ECO:0000256" key="16">
    <source>
        <dbReference type="ARBA" id="ARBA00031028"/>
    </source>
</evidence>
<keyword evidence="14 19" id="KW-0496">Mitochondrion</keyword>
<evidence type="ECO:0000313" key="19">
    <source>
        <dbReference type="EMBL" id="BAI68162.1"/>
    </source>
</evidence>
<dbReference type="GO" id="GO:0006120">
    <property type="term" value="P:mitochondrial electron transport, NADH to ubiquinone"/>
    <property type="evidence" value="ECO:0007669"/>
    <property type="project" value="TreeGrafter"/>
</dbReference>
<evidence type="ECO:0000256" key="10">
    <source>
        <dbReference type="ARBA" id="ARBA00022982"/>
    </source>
</evidence>
<keyword evidence="7 18" id="KW-0812">Transmembrane</keyword>
<dbReference type="PANTHER" id="PTHR46552:SF1">
    <property type="entry name" value="NADH-UBIQUINONE OXIDOREDUCTASE CHAIN 2"/>
    <property type="match status" value="1"/>
</dbReference>
<feature type="transmembrane region" description="Helical" evidence="18">
    <location>
        <begin position="46"/>
        <end position="66"/>
    </location>
</feature>
<reference evidence="19" key="1">
    <citation type="journal article" date="2010" name="Comp. Biochem. Physiol. Part D Genomics Proteomics">
        <title>Complete mitochondrial genome sequences of the three pelagic chaetognaths Sagitta nagae, Sagitta decipiens and Sagitta enflata.</title>
        <authorList>
            <person name="Miyamoto H."/>
            <person name="Machida R.J."/>
            <person name="Nishida S."/>
        </authorList>
    </citation>
    <scope>NUCLEOTIDE SEQUENCE</scope>
</reference>
<organism evidence="19">
    <name type="scientific">Zonosagitta nagae</name>
    <dbReference type="NCBI Taxonomy" id="648573"/>
    <lineage>
        <taxon>Eukaryota</taxon>
        <taxon>Metazoa</taxon>
        <taxon>Spiralia</taxon>
        <taxon>Gnathifera</taxon>
        <taxon>Chaetognatha</taxon>
        <taxon>Sagittoidea</taxon>
        <taxon>Aphragmophora</taxon>
        <taxon>Ctenodontina</taxon>
        <taxon>Sagittidae</taxon>
        <taxon>Zonosagitta</taxon>
    </lineage>
</organism>
<reference evidence="19" key="2">
    <citation type="submission" date="2010-02" db="EMBL/GenBank/DDBJ databases">
        <title>CMarZ DNA Barcode.</title>
        <authorList>
            <person name="Machida R.J."/>
            <person name="Nishida S."/>
        </authorList>
    </citation>
    <scope>NUCLEOTIDE SEQUENCE</scope>
</reference>
<evidence type="ECO:0000256" key="7">
    <source>
        <dbReference type="ARBA" id="ARBA00022692"/>
    </source>
</evidence>
<dbReference type="GeneID" id="8774246"/>
<keyword evidence="12" id="KW-0520">NAD</keyword>
<keyword evidence="13" id="KW-0830">Ubiquinone</keyword>
<geneLocation type="mitochondrion" evidence="19"/>
<dbReference type="CTD" id="4536"/>
<evidence type="ECO:0000256" key="8">
    <source>
        <dbReference type="ARBA" id="ARBA00022792"/>
    </source>
</evidence>
<keyword evidence="6" id="KW-0679">Respiratory chain</keyword>
<evidence type="ECO:0000256" key="13">
    <source>
        <dbReference type="ARBA" id="ARBA00023075"/>
    </source>
</evidence>
<keyword evidence="9" id="KW-1278">Translocase</keyword>
<evidence type="ECO:0000256" key="6">
    <source>
        <dbReference type="ARBA" id="ARBA00022660"/>
    </source>
</evidence>
<evidence type="ECO:0000256" key="4">
    <source>
        <dbReference type="ARBA" id="ARBA00021008"/>
    </source>
</evidence>
<protein>
    <recommendedName>
        <fullName evidence="4">NADH-ubiquinone oxidoreductase chain 2</fullName>
        <ecNumber evidence="3">7.1.1.2</ecNumber>
    </recommendedName>
    <alternativeName>
        <fullName evidence="16">NADH dehydrogenase subunit 2</fullName>
    </alternativeName>
</protein>
<dbReference type="InterPro" id="IPR050175">
    <property type="entry name" value="Complex_I_Subunit_2"/>
</dbReference>
<evidence type="ECO:0000256" key="9">
    <source>
        <dbReference type="ARBA" id="ARBA00022967"/>
    </source>
</evidence>
<comment type="similarity">
    <text evidence="2">Belongs to the complex I subunit 2 family.</text>
</comment>
<evidence type="ECO:0000256" key="18">
    <source>
        <dbReference type="SAM" id="Phobius"/>
    </source>
</evidence>
<dbReference type="GO" id="GO:0005743">
    <property type="term" value="C:mitochondrial inner membrane"/>
    <property type="evidence" value="ECO:0007669"/>
    <property type="project" value="UniProtKB-SubCell"/>
</dbReference>
<sequence length="269" mass="30043">MMIGVVVGTIVVMSSMSWPIAWLGLELNLMCFVPSLMNKESMKKPCMVYFIAQSVGSLTILTMGLMNEFSSTTQLLLMFSIILKMGMMPFHFWVPMVVPFLEKLSILIIQTWQKLAPITLMTFCLSLKTSVSLVNIMLGALFMMSMMTPVLVIIFSGMSTMGWIFQLKASLLWMFLMIYFIILIPVVKYMNSNSSNFSLSLLNAGGLPPFTGFMWKLKAICNVKMKMASAMLIGSGLALVSYSRMLLNRGFKLNEVSPLVLATMMVGMV</sequence>
<evidence type="ECO:0000256" key="12">
    <source>
        <dbReference type="ARBA" id="ARBA00023027"/>
    </source>
</evidence>
<dbReference type="AlphaFoldDB" id="D3DKL3"/>
<keyword evidence="11 18" id="KW-1133">Transmembrane helix</keyword>
<keyword evidence="5" id="KW-0813">Transport</keyword>
<keyword evidence="10" id="KW-0249">Electron transport</keyword>
<evidence type="ECO:0000256" key="11">
    <source>
        <dbReference type="ARBA" id="ARBA00022989"/>
    </source>
</evidence>
<keyword evidence="15 18" id="KW-0472">Membrane</keyword>
<evidence type="ECO:0000256" key="17">
    <source>
        <dbReference type="ARBA" id="ARBA00049551"/>
    </source>
</evidence>
<dbReference type="GO" id="GO:0008137">
    <property type="term" value="F:NADH dehydrogenase (ubiquinone) activity"/>
    <property type="evidence" value="ECO:0007669"/>
    <property type="project" value="UniProtKB-EC"/>
</dbReference>
<dbReference type="EC" id="7.1.1.2" evidence="3"/>
<evidence type="ECO:0000256" key="15">
    <source>
        <dbReference type="ARBA" id="ARBA00023136"/>
    </source>
</evidence>
<evidence type="ECO:0000256" key="2">
    <source>
        <dbReference type="ARBA" id="ARBA00007012"/>
    </source>
</evidence>
<dbReference type="EMBL" id="AP011545">
    <property type="protein sequence ID" value="BAI68162.1"/>
    <property type="molecule type" value="Genomic_DNA"/>
</dbReference>
<name>D3DKL3_9BILA</name>
<evidence type="ECO:0000256" key="3">
    <source>
        <dbReference type="ARBA" id="ARBA00012944"/>
    </source>
</evidence>
<feature type="transmembrane region" description="Helical" evidence="18">
    <location>
        <begin position="171"/>
        <end position="191"/>
    </location>
</feature>
<proteinExistence type="inferred from homology"/>